<organism evidence="2 3">
    <name type="scientific">Cherax quadricarinatus</name>
    <name type="common">Australian red claw crayfish</name>
    <dbReference type="NCBI Taxonomy" id="27406"/>
    <lineage>
        <taxon>Eukaryota</taxon>
        <taxon>Metazoa</taxon>
        <taxon>Ecdysozoa</taxon>
        <taxon>Arthropoda</taxon>
        <taxon>Crustacea</taxon>
        <taxon>Multicrustacea</taxon>
        <taxon>Malacostraca</taxon>
        <taxon>Eumalacostraca</taxon>
        <taxon>Eucarida</taxon>
        <taxon>Decapoda</taxon>
        <taxon>Pleocyemata</taxon>
        <taxon>Astacidea</taxon>
        <taxon>Parastacoidea</taxon>
        <taxon>Parastacidae</taxon>
        <taxon>Cherax</taxon>
    </lineage>
</organism>
<keyword evidence="3" id="KW-1185">Reference proteome</keyword>
<keyword evidence="1" id="KW-0472">Membrane</keyword>
<keyword evidence="1" id="KW-0812">Transmembrane</keyword>
<gene>
    <name evidence="2" type="ORF">OTU49_000651</name>
</gene>
<protein>
    <submittedName>
        <fullName evidence="2">Uncharacterized protein</fullName>
    </submittedName>
</protein>
<accession>A0AAW0XWK0</accession>
<name>A0AAW0XWK0_CHEQU</name>
<evidence type="ECO:0000313" key="2">
    <source>
        <dbReference type="EMBL" id="KAK8744849.1"/>
    </source>
</evidence>
<feature type="transmembrane region" description="Helical" evidence="1">
    <location>
        <begin position="56"/>
        <end position="80"/>
    </location>
</feature>
<feature type="transmembrane region" description="Helical" evidence="1">
    <location>
        <begin position="25"/>
        <end position="44"/>
    </location>
</feature>
<proteinExistence type="predicted"/>
<evidence type="ECO:0000313" key="3">
    <source>
        <dbReference type="Proteomes" id="UP001445076"/>
    </source>
</evidence>
<comment type="caution">
    <text evidence="2">The sequence shown here is derived from an EMBL/GenBank/DDBJ whole genome shotgun (WGS) entry which is preliminary data.</text>
</comment>
<feature type="non-terminal residue" evidence="2">
    <location>
        <position position="1"/>
    </location>
</feature>
<keyword evidence="1" id="KW-1133">Transmembrane helix</keyword>
<dbReference type="EMBL" id="JARKIK010000021">
    <property type="protein sequence ID" value="KAK8744849.1"/>
    <property type="molecule type" value="Genomic_DNA"/>
</dbReference>
<dbReference type="AlphaFoldDB" id="A0AAW0XWK0"/>
<dbReference type="Proteomes" id="UP001445076">
    <property type="component" value="Unassembled WGS sequence"/>
</dbReference>
<reference evidence="2 3" key="1">
    <citation type="journal article" date="2024" name="BMC Genomics">
        <title>Genome assembly of redclaw crayfish (Cherax quadricarinatus) provides insights into its immune adaptation and hypoxia tolerance.</title>
        <authorList>
            <person name="Liu Z."/>
            <person name="Zheng J."/>
            <person name="Li H."/>
            <person name="Fang K."/>
            <person name="Wang S."/>
            <person name="He J."/>
            <person name="Zhou D."/>
            <person name="Weng S."/>
            <person name="Chi M."/>
            <person name="Gu Z."/>
            <person name="He J."/>
            <person name="Li F."/>
            <person name="Wang M."/>
        </authorList>
    </citation>
    <scope>NUCLEOTIDE SEQUENCE [LARGE SCALE GENOMIC DNA]</scope>
    <source>
        <strain evidence="2">ZL_2023a</strain>
    </source>
</reference>
<feature type="transmembrane region" description="Helical" evidence="1">
    <location>
        <begin position="86"/>
        <end position="107"/>
    </location>
</feature>
<sequence length="143" mass="16374">VLLAVATGILIFIEIVEKSLTVMEVVLPFIVVNFVLTSLLVHGIRKNLQEIVRGWLWVRVTTMVTVLMMIIFFEIFNGLLRHPVTWGSSLAFFVFTTYVVFVIIAYASTITNNEQHLDVQEMNVPDYRRMEESVDGRRSSLVP</sequence>
<evidence type="ECO:0000256" key="1">
    <source>
        <dbReference type="SAM" id="Phobius"/>
    </source>
</evidence>